<feature type="region of interest" description="Disordered" evidence="1">
    <location>
        <begin position="75"/>
        <end position="142"/>
    </location>
</feature>
<reference evidence="2 3" key="1">
    <citation type="journal article" date="2019" name="Commun. Biol.">
        <title>The bagworm genome reveals a unique fibroin gene that provides high tensile strength.</title>
        <authorList>
            <person name="Kono N."/>
            <person name="Nakamura H."/>
            <person name="Ohtoshi R."/>
            <person name="Tomita M."/>
            <person name="Numata K."/>
            <person name="Arakawa K."/>
        </authorList>
    </citation>
    <scope>NUCLEOTIDE SEQUENCE [LARGE SCALE GENOMIC DNA]</scope>
</reference>
<proteinExistence type="predicted"/>
<feature type="compositionally biased region" description="Polar residues" evidence="1">
    <location>
        <begin position="124"/>
        <end position="142"/>
    </location>
</feature>
<feature type="compositionally biased region" description="Low complexity" evidence="1">
    <location>
        <begin position="101"/>
        <end position="116"/>
    </location>
</feature>
<name>A0A4C1TG05_EUMVA</name>
<gene>
    <name evidence="2" type="ORF">EVAR_71750_1</name>
</gene>
<evidence type="ECO:0000256" key="1">
    <source>
        <dbReference type="SAM" id="MobiDB-lite"/>
    </source>
</evidence>
<feature type="compositionally biased region" description="Polar residues" evidence="1">
    <location>
        <begin position="82"/>
        <end position="94"/>
    </location>
</feature>
<sequence length="208" mass="22493">MLYSQATSLATGRTTSIASPSAAGRHVPFVRITTQFCKEAVVNALSYVEAWSEPMAVCIDPLFMAWLAYRPQQISGRDPPSGTMSKIVPSTSQMTRRRSTPPSFGRVPPSRSGSGSELVHTPRPRSQASGSGTKPSKVSAATASKETFWDSKNLIKLYTHLKNIMVNIEIGFIVVYISPNSASALDCATVRDAMERHTAAGNKVFVAR</sequence>
<evidence type="ECO:0000313" key="2">
    <source>
        <dbReference type="EMBL" id="GBP13439.1"/>
    </source>
</evidence>
<accession>A0A4C1TG05</accession>
<dbReference type="EMBL" id="BGZK01005302">
    <property type="protein sequence ID" value="GBP13439.1"/>
    <property type="molecule type" value="Genomic_DNA"/>
</dbReference>
<keyword evidence="3" id="KW-1185">Reference proteome</keyword>
<evidence type="ECO:0000313" key="3">
    <source>
        <dbReference type="Proteomes" id="UP000299102"/>
    </source>
</evidence>
<dbReference type="AlphaFoldDB" id="A0A4C1TG05"/>
<dbReference type="OrthoDB" id="445152at2759"/>
<dbReference type="Proteomes" id="UP000299102">
    <property type="component" value="Unassembled WGS sequence"/>
</dbReference>
<protein>
    <submittedName>
        <fullName evidence="2">Uncharacterized protein</fullName>
    </submittedName>
</protein>
<comment type="caution">
    <text evidence="2">The sequence shown here is derived from an EMBL/GenBank/DDBJ whole genome shotgun (WGS) entry which is preliminary data.</text>
</comment>
<organism evidence="2 3">
    <name type="scientific">Eumeta variegata</name>
    <name type="common">Bagworm moth</name>
    <name type="synonym">Eumeta japonica</name>
    <dbReference type="NCBI Taxonomy" id="151549"/>
    <lineage>
        <taxon>Eukaryota</taxon>
        <taxon>Metazoa</taxon>
        <taxon>Ecdysozoa</taxon>
        <taxon>Arthropoda</taxon>
        <taxon>Hexapoda</taxon>
        <taxon>Insecta</taxon>
        <taxon>Pterygota</taxon>
        <taxon>Neoptera</taxon>
        <taxon>Endopterygota</taxon>
        <taxon>Lepidoptera</taxon>
        <taxon>Glossata</taxon>
        <taxon>Ditrysia</taxon>
        <taxon>Tineoidea</taxon>
        <taxon>Psychidae</taxon>
        <taxon>Oiketicinae</taxon>
        <taxon>Eumeta</taxon>
    </lineage>
</organism>